<organism evidence="2 3">
    <name type="scientific">Kribbella rubisoli</name>
    <dbReference type="NCBI Taxonomy" id="3075929"/>
    <lineage>
        <taxon>Bacteria</taxon>
        <taxon>Bacillati</taxon>
        <taxon>Actinomycetota</taxon>
        <taxon>Actinomycetes</taxon>
        <taxon>Propionibacteriales</taxon>
        <taxon>Kribbellaceae</taxon>
        <taxon>Kribbella</taxon>
    </lineage>
</organism>
<reference evidence="2 3" key="1">
    <citation type="journal article" date="2015" name="Stand. Genomic Sci.">
        <title>Genomic Encyclopedia of Bacterial and Archaeal Type Strains, Phase III: the genomes of soil and plant-associated and newly described type strains.</title>
        <authorList>
            <person name="Whitman W.B."/>
            <person name="Woyke T."/>
            <person name="Klenk H.P."/>
            <person name="Zhou Y."/>
            <person name="Lilburn T.G."/>
            <person name="Beck B.J."/>
            <person name="De Vos P."/>
            <person name="Vandamme P."/>
            <person name="Eisen J.A."/>
            <person name="Garrity G."/>
            <person name="Hugenholtz P."/>
            <person name="Kyrpides N.C."/>
        </authorList>
    </citation>
    <scope>NUCLEOTIDE SEQUENCE [LARGE SCALE GENOMIC DNA]</scope>
    <source>
        <strain evidence="2 3">VKM Ac-2540</strain>
    </source>
</reference>
<protein>
    <submittedName>
        <fullName evidence="2">Uncharacterized protein</fullName>
    </submittedName>
</protein>
<keyword evidence="3" id="KW-1185">Reference proteome</keyword>
<proteinExistence type="predicted"/>
<feature type="region of interest" description="Disordered" evidence="1">
    <location>
        <begin position="200"/>
        <end position="224"/>
    </location>
</feature>
<gene>
    <name evidence="2" type="ORF">EV645_5863</name>
</gene>
<feature type="compositionally biased region" description="Polar residues" evidence="1">
    <location>
        <begin position="213"/>
        <end position="224"/>
    </location>
</feature>
<dbReference type="OrthoDB" id="3685339at2"/>
<evidence type="ECO:0000256" key="1">
    <source>
        <dbReference type="SAM" id="MobiDB-lite"/>
    </source>
</evidence>
<dbReference type="EMBL" id="SHKR01000014">
    <property type="protein sequence ID" value="RZU12590.1"/>
    <property type="molecule type" value="Genomic_DNA"/>
</dbReference>
<dbReference type="AlphaFoldDB" id="A0A4Q7WQX6"/>
<accession>A0A4Q7WQX6</accession>
<evidence type="ECO:0000313" key="2">
    <source>
        <dbReference type="EMBL" id="RZU12590.1"/>
    </source>
</evidence>
<dbReference type="Proteomes" id="UP000292027">
    <property type="component" value="Unassembled WGS sequence"/>
</dbReference>
<sequence length="224" mass="23606">MNDEAARVLVVGRSPSVLEEVVELLRGSGYRADASNQFDQVLEDYDVGAIDVLVFGGMVPPDTKAHLSAEIGRRNAAVTFVQGLVGIPGVIAAQVDAVTRGSSSSGVEVEYIPEGRIIRVTLPGDVRVTVDAFWMTSWTPPEPGSTSSTVFEGDLTTGSHDVALPERVPSEASFAVVTVGDQVRTLAVGPMPKALARMVPKSASDHRLPDVPSVTTQTDLAPGR</sequence>
<comment type="caution">
    <text evidence="2">The sequence shown here is derived from an EMBL/GenBank/DDBJ whole genome shotgun (WGS) entry which is preliminary data.</text>
</comment>
<evidence type="ECO:0000313" key="3">
    <source>
        <dbReference type="Proteomes" id="UP000292027"/>
    </source>
</evidence>
<name>A0A4Q7WQX6_9ACTN</name>